<sequence>MKKLICLFLFAMLALLFMTCTTEQISDNGTSSDISNLEASFENDCEISDITLRINVGFSDEGYSFLDHFLYFNQRSSYDVIHPVFGCVFTRVIGAEEHPIYPNRYYLIYEGVVPNQNLNDIIQECVDIYIPNSTEFSCTCRQIGNKSILVDSCVDIYASLNCNELVIPTNAYTFADSTLIYCD</sequence>
<evidence type="ECO:0000313" key="2">
    <source>
        <dbReference type="EMBL" id="SNR74600.1"/>
    </source>
</evidence>
<organism evidence="2 3">
    <name type="scientific">Dokdonia pacifica</name>
    <dbReference type="NCBI Taxonomy" id="1627892"/>
    <lineage>
        <taxon>Bacteria</taxon>
        <taxon>Pseudomonadati</taxon>
        <taxon>Bacteroidota</taxon>
        <taxon>Flavobacteriia</taxon>
        <taxon>Flavobacteriales</taxon>
        <taxon>Flavobacteriaceae</taxon>
        <taxon>Dokdonia</taxon>
    </lineage>
</organism>
<dbReference type="Proteomes" id="UP000198379">
    <property type="component" value="Unassembled WGS sequence"/>
</dbReference>
<dbReference type="EMBL" id="FZNY01000002">
    <property type="protein sequence ID" value="SNR74600.1"/>
    <property type="molecule type" value="Genomic_DNA"/>
</dbReference>
<feature type="chain" id="PRO_5012557043" description="Lipoprotein" evidence="1">
    <location>
        <begin position="23"/>
        <end position="183"/>
    </location>
</feature>
<dbReference type="AlphaFoldDB" id="A0A238YU60"/>
<evidence type="ECO:0000256" key="1">
    <source>
        <dbReference type="SAM" id="SignalP"/>
    </source>
</evidence>
<dbReference type="RefSeq" id="WP_143337084.1">
    <property type="nucleotide sequence ID" value="NZ_BMEP01000001.1"/>
</dbReference>
<reference evidence="2 3" key="1">
    <citation type="submission" date="2017-06" db="EMBL/GenBank/DDBJ databases">
        <authorList>
            <person name="Kim H.J."/>
            <person name="Triplett B.A."/>
        </authorList>
    </citation>
    <scope>NUCLEOTIDE SEQUENCE [LARGE SCALE GENOMIC DNA]</scope>
    <source>
        <strain evidence="2 3">DSM 25597</strain>
    </source>
</reference>
<proteinExistence type="predicted"/>
<evidence type="ECO:0008006" key="4">
    <source>
        <dbReference type="Google" id="ProtNLM"/>
    </source>
</evidence>
<keyword evidence="1" id="KW-0732">Signal</keyword>
<keyword evidence="3" id="KW-1185">Reference proteome</keyword>
<protein>
    <recommendedName>
        <fullName evidence="4">Lipoprotein</fullName>
    </recommendedName>
</protein>
<name>A0A238YU60_9FLAO</name>
<feature type="signal peptide" evidence="1">
    <location>
        <begin position="1"/>
        <end position="22"/>
    </location>
</feature>
<evidence type="ECO:0000313" key="3">
    <source>
        <dbReference type="Proteomes" id="UP000198379"/>
    </source>
</evidence>
<accession>A0A238YU60</accession>
<gene>
    <name evidence="2" type="ORF">SAMN06265376_102363</name>
</gene>